<dbReference type="InterPro" id="IPR000631">
    <property type="entry name" value="CARKD"/>
</dbReference>
<dbReference type="PANTHER" id="PTHR12592:SF0">
    <property type="entry name" value="ATP-DEPENDENT (S)-NAD(P)H-HYDRATE DEHYDRATASE"/>
    <property type="match status" value="1"/>
</dbReference>
<dbReference type="PANTHER" id="PTHR12592">
    <property type="entry name" value="ATP-DEPENDENT (S)-NAD(P)H-HYDRATE DEHYDRATASE FAMILY MEMBER"/>
    <property type="match status" value="1"/>
</dbReference>
<dbReference type="GO" id="GO:0052856">
    <property type="term" value="F:NAD(P)HX epimerase activity"/>
    <property type="evidence" value="ECO:0007669"/>
    <property type="project" value="TreeGrafter"/>
</dbReference>
<organism evidence="7">
    <name type="scientific">freshwater metagenome</name>
    <dbReference type="NCBI Taxonomy" id="449393"/>
    <lineage>
        <taxon>unclassified sequences</taxon>
        <taxon>metagenomes</taxon>
        <taxon>ecological metagenomes</taxon>
    </lineage>
</organism>
<dbReference type="AlphaFoldDB" id="A0A6J6WUA6"/>
<evidence type="ECO:0000256" key="4">
    <source>
        <dbReference type="ARBA" id="ARBA00023027"/>
    </source>
</evidence>
<keyword evidence="5" id="KW-0456">Lyase</keyword>
<gene>
    <name evidence="7" type="ORF">UFOPK2967_00662</name>
</gene>
<dbReference type="EMBL" id="CAFAAC010000034">
    <property type="protein sequence ID" value="CAB4786846.1"/>
    <property type="molecule type" value="Genomic_DNA"/>
</dbReference>
<evidence type="ECO:0000313" key="7">
    <source>
        <dbReference type="EMBL" id="CAB4786846.1"/>
    </source>
</evidence>
<dbReference type="SUPFAM" id="SSF53613">
    <property type="entry name" value="Ribokinase-like"/>
    <property type="match status" value="1"/>
</dbReference>
<keyword evidence="4" id="KW-0520">NAD</keyword>
<reference evidence="7" key="1">
    <citation type="submission" date="2020-05" db="EMBL/GenBank/DDBJ databases">
        <authorList>
            <person name="Chiriac C."/>
            <person name="Salcher M."/>
            <person name="Ghai R."/>
            <person name="Kavagutti S V."/>
        </authorList>
    </citation>
    <scope>NUCLEOTIDE SEQUENCE</scope>
</reference>
<dbReference type="GO" id="GO:0110051">
    <property type="term" value="P:metabolite repair"/>
    <property type="evidence" value="ECO:0007669"/>
    <property type="project" value="TreeGrafter"/>
</dbReference>
<keyword evidence="2" id="KW-0067">ATP-binding</keyword>
<dbReference type="CDD" id="cd01171">
    <property type="entry name" value="YXKO-related"/>
    <property type="match status" value="1"/>
</dbReference>
<dbReference type="InterPro" id="IPR017953">
    <property type="entry name" value="Carbohydrate_kinase_pred_CS"/>
</dbReference>
<evidence type="ECO:0000256" key="1">
    <source>
        <dbReference type="ARBA" id="ARBA00022741"/>
    </source>
</evidence>
<dbReference type="PROSITE" id="PS51383">
    <property type="entry name" value="YJEF_C_3"/>
    <property type="match status" value="1"/>
</dbReference>
<dbReference type="GO" id="GO:0052855">
    <property type="term" value="F:ADP-dependent NAD(P)H-hydrate dehydratase activity"/>
    <property type="evidence" value="ECO:0007669"/>
    <property type="project" value="TreeGrafter"/>
</dbReference>
<evidence type="ECO:0000256" key="3">
    <source>
        <dbReference type="ARBA" id="ARBA00022857"/>
    </source>
</evidence>
<evidence type="ECO:0000259" key="6">
    <source>
        <dbReference type="PROSITE" id="PS51383"/>
    </source>
</evidence>
<proteinExistence type="inferred from homology"/>
<dbReference type="PROSITE" id="PS01050">
    <property type="entry name" value="YJEF_C_2"/>
    <property type="match status" value="1"/>
</dbReference>
<feature type="domain" description="YjeF C-terminal" evidence="6">
    <location>
        <begin position="48"/>
        <end position="314"/>
    </location>
</feature>
<dbReference type="InterPro" id="IPR029056">
    <property type="entry name" value="Ribokinase-like"/>
</dbReference>
<keyword evidence="3" id="KW-0521">NADP</keyword>
<keyword evidence="1" id="KW-0547">Nucleotide-binding</keyword>
<evidence type="ECO:0000256" key="2">
    <source>
        <dbReference type="ARBA" id="ARBA00022840"/>
    </source>
</evidence>
<dbReference type="Gene3D" id="3.40.1190.20">
    <property type="match status" value="1"/>
</dbReference>
<name>A0A6J6WUA6_9ZZZZ</name>
<sequence>MFHSLPLIAFNSVILTALALNWTQFSEKLLGTEFYNEAMATQNWKTWTLRDCARYIQVPSVDDHKYSRGVLGIISGSKQYPGASVLNCEGAMRTGIGMVRYFGPRFAQLLVLHQRPEVVIANGKTNAWLIGSGIDSQKLSWKRKREIMGALGQGKPTVLDAGALRLVQYSKGVTLITPHYAELATLLSARNISVTATAIEGDPKKWAAIASAELGVTVLLKGNVSVVASSGKQIQLPASPTWLATAGTGDVLAGIIGALLATHWREIEDNKDLIASIAATGAFIHSRAGEIASAGGPITALDIAREVPKIISKLVS</sequence>
<protein>
    <submittedName>
        <fullName evidence="7">Unannotated protein</fullName>
    </submittedName>
</protein>
<dbReference type="GO" id="GO:0005524">
    <property type="term" value="F:ATP binding"/>
    <property type="evidence" value="ECO:0007669"/>
    <property type="project" value="UniProtKB-KW"/>
</dbReference>
<accession>A0A6J6WUA6</accession>
<dbReference type="Pfam" id="PF01256">
    <property type="entry name" value="Carb_kinase"/>
    <property type="match status" value="1"/>
</dbReference>
<dbReference type="HAMAP" id="MF_01965">
    <property type="entry name" value="NADHX_dehydratase"/>
    <property type="match status" value="1"/>
</dbReference>
<evidence type="ECO:0000256" key="5">
    <source>
        <dbReference type="ARBA" id="ARBA00023239"/>
    </source>
</evidence>